<name>A0A3Q8Q7C3_9VIRU</name>
<dbReference type="Proteomes" id="UP000277970">
    <property type="component" value="Segment"/>
</dbReference>
<sequence length="118" mass="14563">MSKLEEVKYEIQQFFNMPFLKNENSENIDDKILLQDGYNEEIRDQFERVYKIIHVDNINKVFKYLLSMKSDYHTDMFDKTYHMFMFFKKKDEKYTFIKEIDIDFTNKNILLIDVVMKN</sequence>
<reference evidence="1" key="1">
    <citation type="journal article" date="2018" name="Environ. Microbiol.">
        <title>New archaeal viruses discovered by metagenomic analysis of viral communities in enrichment cultures.</title>
        <authorList>
            <person name="Liu Y."/>
            <person name="Brandt D."/>
            <person name="Ishino S."/>
            <person name="Ishino Y."/>
            <person name="Koonin E.V."/>
            <person name="Kalinowski J."/>
            <person name="Krupovic M."/>
            <person name="Prangishvili D."/>
        </authorList>
    </citation>
    <scope>NUCLEOTIDE SEQUENCE [LARGE SCALE GENOMIC DNA]</scope>
</reference>
<proteinExistence type="predicted"/>
<gene>
    <name evidence="1" type="ORF">SBRV1_gp49</name>
</gene>
<evidence type="ECO:0000313" key="1">
    <source>
        <dbReference type="EMBL" id="AZI75938.1"/>
    </source>
</evidence>
<organism evidence="1">
    <name type="scientific">Sulfolobales Beppu rod-shaped virus 1</name>
    <dbReference type="NCBI Taxonomy" id="2493121"/>
    <lineage>
        <taxon>Viruses</taxon>
        <taxon>Adnaviria</taxon>
        <taxon>Zilligvirae</taxon>
        <taxon>Taleaviricota</taxon>
        <taxon>Tokiviricetes</taxon>
        <taxon>Ligamenvirales</taxon>
        <taxon>Rudiviridae</taxon>
        <taxon>Japarudivirus</taxon>
        <taxon>Japarudivirus beppuense</taxon>
        <taxon>Japarudivirus SBRV1</taxon>
    </lineage>
</organism>
<keyword evidence="2" id="KW-1185">Reference proteome</keyword>
<dbReference type="EMBL" id="MK064565">
    <property type="protein sequence ID" value="AZI75938.1"/>
    <property type="molecule type" value="Genomic_DNA"/>
</dbReference>
<evidence type="ECO:0000313" key="2">
    <source>
        <dbReference type="Proteomes" id="UP000277970"/>
    </source>
</evidence>
<accession>A0A3Q8Q7C3</accession>
<protein>
    <submittedName>
        <fullName evidence="1">Uncharacterized protein</fullName>
    </submittedName>
</protein>